<reference evidence="7" key="2">
    <citation type="submission" date="2013-04" db="UniProtKB">
        <authorList>
            <consortium name="EnsemblPlants"/>
        </authorList>
    </citation>
    <scope>IDENTIFICATION</scope>
</reference>
<keyword evidence="8" id="KW-1185">Reference proteome</keyword>
<evidence type="ECO:0000256" key="2">
    <source>
        <dbReference type="ARBA" id="ARBA00023015"/>
    </source>
</evidence>
<name>J3L8G0_ORYBR</name>
<evidence type="ECO:0000313" key="8">
    <source>
        <dbReference type="Proteomes" id="UP000006038"/>
    </source>
</evidence>
<dbReference type="PROSITE" id="PS50066">
    <property type="entry name" value="MADS_BOX_2"/>
    <property type="match status" value="1"/>
</dbReference>
<dbReference type="FunFam" id="3.40.1810.10:FF:000006">
    <property type="entry name" value="Agamous-like MADS-box protein AGL62"/>
    <property type="match status" value="1"/>
</dbReference>
<dbReference type="AlphaFoldDB" id="J3L8G0"/>
<dbReference type="InterPro" id="IPR002100">
    <property type="entry name" value="TF_MADSbox"/>
</dbReference>
<comment type="subcellular location">
    <subcellularLocation>
        <location evidence="1">Nucleus</location>
    </subcellularLocation>
</comment>
<evidence type="ECO:0000259" key="6">
    <source>
        <dbReference type="PROSITE" id="PS50066"/>
    </source>
</evidence>
<dbReference type="GO" id="GO:0046983">
    <property type="term" value="F:protein dimerization activity"/>
    <property type="evidence" value="ECO:0007669"/>
    <property type="project" value="InterPro"/>
</dbReference>
<evidence type="ECO:0000256" key="4">
    <source>
        <dbReference type="ARBA" id="ARBA00023163"/>
    </source>
</evidence>
<keyword evidence="4" id="KW-0804">Transcription</keyword>
<dbReference type="GO" id="GO:0045944">
    <property type="term" value="P:positive regulation of transcription by RNA polymerase II"/>
    <property type="evidence" value="ECO:0007669"/>
    <property type="project" value="InterPro"/>
</dbReference>
<evidence type="ECO:0000313" key="7">
    <source>
        <dbReference type="EnsemblPlants" id="OB01G55160.1"/>
    </source>
</evidence>
<dbReference type="CDD" id="cd00265">
    <property type="entry name" value="MADS_MEF2_like"/>
    <property type="match status" value="1"/>
</dbReference>
<dbReference type="SMART" id="SM00432">
    <property type="entry name" value="MADS"/>
    <property type="match status" value="1"/>
</dbReference>
<evidence type="ECO:0000256" key="5">
    <source>
        <dbReference type="ARBA" id="ARBA00023242"/>
    </source>
</evidence>
<dbReference type="InterPro" id="IPR033896">
    <property type="entry name" value="MEF2-like_N"/>
</dbReference>
<dbReference type="Gramene" id="OB01G55160.1">
    <property type="protein sequence ID" value="OB01G55160.1"/>
    <property type="gene ID" value="OB01G55160"/>
</dbReference>
<dbReference type="PANTHER" id="PTHR11945:SF629">
    <property type="entry name" value="OS02G0164450 PROTEIN"/>
    <property type="match status" value="1"/>
</dbReference>
<dbReference type="GO" id="GO:0005634">
    <property type="term" value="C:nucleus"/>
    <property type="evidence" value="ECO:0007669"/>
    <property type="project" value="UniProtKB-SubCell"/>
</dbReference>
<dbReference type="InterPro" id="IPR036879">
    <property type="entry name" value="TF_MADSbox_sf"/>
</dbReference>
<dbReference type="eggNOG" id="KOG0014">
    <property type="taxonomic scope" value="Eukaryota"/>
</dbReference>
<organism evidence="7">
    <name type="scientific">Oryza brachyantha</name>
    <name type="common">malo sina</name>
    <dbReference type="NCBI Taxonomy" id="4533"/>
    <lineage>
        <taxon>Eukaryota</taxon>
        <taxon>Viridiplantae</taxon>
        <taxon>Streptophyta</taxon>
        <taxon>Embryophyta</taxon>
        <taxon>Tracheophyta</taxon>
        <taxon>Spermatophyta</taxon>
        <taxon>Magnoliopsida</taxon>
        <taxon>Liliopsida</taxon>
        <taxon>Poales</taxon>
        <taxon>Poaceae</taxon>
        <taxon>BOP clade</taxon>
        <taxon>Oryzoideae</taxon>
        <taxon>Oryzeae</taxon>
        <taxon>Oryzinae</taxon>
        <taxon>Oryza</taxon>
    </lineage>
</organism>
<dbReference type="Pfam" id="PF00319">
    <property type="entry name" value="SRF-TF"/>
    <property type="match status" value="1"/>
</dbReference>
<keyword evidence="3" id="KW-0238">DNA-binding</keyword>
<proteinExistence type="predicted"/>
<reference evidence="7" key="1">
    <citation type="journal article" date="2013" name="Nat. Commun.">
        <title>Whole-genome sequencing of Oryza brachyantha reveals mechanisms underlying Oryza genome evolution.</title>
        <authorList>
            <person name="Chen J."/>
            <person name="Huang Q."/>
            <person name="Gao D."/>
            <person name="Wang J."/>
            <person name="Lang Y."/>
            <person name="Liu T."/>
            <person name="Li B."/>
            <person name="Bai Z."/>
            <person name="Luis Goicoechea J."/>
            <person name="Liang C."/>
            <person name="Chen C."/>
            <person name="Zhang W."/>
            <person name="Sun S."/>
            <person name="Liao Y."/>
            <person name="Zhang X."/>
            <person name="Yang L."/>
            <person name="Song C."/>
            <person name="Wang M."/>
            <person name="Shi J."/>
            <person name="Liu G."/>
            <person name="Liu J."/>
            <person name="Zhou H."/>
            <person name="Zhou W."/>
            <person name="Yu Q."/>
            <person name="An N."/>
            <person name="Chen Y."/>
            <person name="Cai Q."/>
            <person name="Wang B."/>
            <person name="Liu B."/>
            <person name="Min J."/>
            <person name="Huang Y."/>
            <person name="Wu H."/>
            <person name="Li Z."/>
            <person name="Zhang Y."/>
            <person name="Yin Y."/>
            <person name="Song W."/>
            <person name="Jiang J."/>
            <person name="Jackson S.A."/>
            <person name="Wing R.A."/>
            <person name="Wang J."/>
            <person name="Chen M."/>
        </authorList>
    </citation>
    <scope>NUCLEOTIDE SEQUENCE [LARGE SCALE GENOMIC DNA]</scope>
    <source>
        <strain evidence="7">cv. IRGC 101232</strain>
    </source>
</reference>
<feature type="domain" description="MADS-box" evidence="6">
    <location>
        <begin position="11"/>
        <end position="71"/>
    </location>
</feature>
<protein>
    <recommendedName>
        <fullName evidence="6">MADS-box domain-containing protein</fullName>
    </recommendedName>
</protein>
<sequence>MVAPVRRRPSLGRQKIEIRRMESEEARQVCFSKRRAGFFKKARELSILCGADVAAAVFSPAGKAYSFSHPSVECLLERFLDSSSPPTQQQGNAPDLLTACINPDSTKTPSVSGIFGEGSGQGLKAKKMKHSDEQEVAEMNVIPKRKKIKHPEVLKETITSTVALDEKEKNRFRVIVGPMDMSTLDNDTGSKAFKDAVMTQMVVPSIPQECTLVYLPVKKGSDWSVYCINKVCQRIDYLIYSSNEEPMDAASLCEPFLEEVPFEQEISSNDTSLLAMNFMEKYNGKLFNLGDKDTKTWSENYRKSVLARLFDQRANAPGGVAKKQPGSQLTAPFNPTFIHAQDHKTVPKFRNRCP</sequence>
<dbReference type="HOGENOM" id="CLU_783834_0_0_1"/>
<dbReference type="PANTHER" id="PTHR11945">
    <property type="entry name" value="MADS BOX PROTEIN"/>
    <property type="match status" value="1"/>
</dbReference>
<dbReference type="GO" id="GO:0000978">
    <property type="term" value="F:RNA polymerase II cis-regulatory region sequence-specific DNA binding"/>
    <property type="evidence" value="ECO:0007669"/>
    <property type="project" value="TreeGrafter"/>
</dbReference>
<keyword evidence="5" id="KW-0539">Nucleus</keyword>
<evidence type="ECO:0000256" key="3">
    <source>
        <dbReference type="ARBA" id="ARBA00023125"/>
    </source>
</evidence>
<keyword evidence="2" id="KW-0805">Transcription regulation</keyword>
<dbReference type="Gene3D" id="3.40.1810.10">
    <property type="entry name" value="Transcription factor, MADS-box"/>
    <property type="match status" value="1"/>
</dbReference>
<dbReference type="GO" id="GO:0000981">
    <property type="term" value="F:DNA-binding transcription factor activity, RNA polymerase II-specific"/>
    <property type="evidence" value="ECO:0007669"/>
    <property type="project" value="TreeGrafter"/>
</dbReference>
<accession>J3L8G0</accession>
<evidence type="ECO:0000256" key="1">
    <source>
        <dbReference type="ARBA" id="ARBA00004123"/>
    </source>
</evidence>
<dbReference type="PRINTS" id="PR00404">
    <property type="entry name" value="MADSDOMAIN"/>
</dbReference>
<dbReference type="SUPFAM" id="SSF55455">
    <property type="entry name" value="SRF-like"/>
    <property type="match status" value="1"/>
</dbReference>
<dbReference type="EnsemblPlants" id="OB01G55160.1">
    <property type="protein sequence ID" value="OB01G55160.1"/>
    <property type="gene ID" value="OB01G55160"/>
</dbReference>
<dbReference type="Proteomes" id="UP000006038">
    <property type="component" value="Chromosome 1"/>
</dbReference>